<keyword evidence="1" id="KW-0732">Signal</keyword>
<dbReference type="Proteomes" id="UP000271889">
    <property type="component" value="Unassembled WGS sequence"/>
</dbReference>
<dbReference type="OrthoDB" id="5840102at2759"/>
<dbReference type="AlphaFoldDB" id="A0A3P6QID0"/>
<keyword evidence="3" id="KW-1185">Reference proteome</keyword>
<sequence>MRAFIFATLLVALCYADDSSLFIDELEELVPSMQDKNELEGLEEDETMIRYDKKKKLDEILARQSEDIKKAYAMQVEREKLKHRENFEKKMVKATNPAVKEYLQQIEAINNDLSISEQSAKEKIKNVGLTTFPQV</sequence>
<evidence type="ECO:0008006" key="4">
    <source>
        <dbReference type="Google" id="ProtNLM"/>
    </source>
</evidence>
<protein>
    <recommendedName>
        <fullName evidence="4">SXP/RAL-2 family protein Ani s 5-like cation-binding domain-containing protein</fullName>
    </recommendedName>
</protein>
<evidence type="ECO:0000256" key="1">
    <source>
        <dbReference type="SAM" id="SignalP"/>
    </source>
</evidence>
<accession>A0A3P6QID0</accession>
<feature type="chain" id="PRO_5018152392" description="SXP/RAL-2 family protein Ani s 5-like cation-binding domain-containing protein" evidence="1">
    <location>
        <begin position="17"/>
        <end position="135"/>
    </location>
</feature>
<proteinExistence type="predicted"/>
<name>A0A3P6QID0_CYLGO</name>
<dbReference type="EMBL" id="UYRV01003039">
    <property type="protein sequence ID" value="VDK49702.1"/>
    <property type="molecule type" value="Genomic_DNA"/>
</dbReference>
<gene>
    <name evidence="2" type="ORF">CGOC_LOCUS1580</name>
</gene>
<evidence type="ECO:0000313" key="3">
    <source>
        <dbReference type="Proteomes" id="UP000271889"/>
    </source>
</evidence>
<reference evidence="2 3" key="1">
    <citation type="submission" date="2018-11" db="EMBL/GenBank/DDBJ databases">
        <authorList>
            <consortium name="Pathogen Informatics"/>
        </authorList>
    </citation>
    <scope>NUCLEOTIDE SEQUENCE [LARGE SCALE GENOMIC DNA]</scope>
</reference>
<organism evidence="2 3">
    <name type="scientific">Cylicostephanus goldi</name>
    <name type="common">Nematode worm</name>
    <dbReference type="NCBI Taxonomy" id="71465"/>
    <lineage>
        <taxon>Eukaryota</taxon>
        <taxon>Metazoa</taxon>
        <taxon>Ecdysozoa</taxon>
        <taxon>Nematoda</taxon>
        <taxon>Chromadorea</taxon>
        <taxon>Rhabditida</taxon>
        <taxon>Rhabditina</taxon>
        <taxon>Rhabditomorpha</taxon>
        <taxon>Strongyloidea</taxon>
        <taxon>Strongylidae</taxon>
        <taxon>Cylicostephanus</taxon>
    </lineage>
</organism>
<feature type="signal peptide" evidence="1">
    <location>
        <begin position="1"/>
        <end position="16"/>
    </location>
</feature>
<evidence type="ECO:0000313" key="2">
    <source>
        <dbReference type="EMBL" id="VDK49702.1"/>
    </source>
</evidence>